<gene>
    <name evidence="2" type="ORF">DPMN_008952</name>
</gene>
<evidence type="ECO:0000313" key="2">
    <source>
        <dbReference type="EMBL" id="KAH3884966.1"/>
    </source>
</evidence>
<evidence type="ECO:0000313" key="3">
    <source>
        <dbReference type="Proteomes" id="UP000828390"/>
    </source>
</evidence>
<dbReference type="EMBL" id="JAIWYP010000001">
    <property type="protein sequence ID" value="KAH3884966.1"/>
    <property type="molecule type" value="Genomic_DNA"/>
</dbReference>
<comment type="caution">
    <text evidence="2">The sequence shown here is derived from an EMBL/GenBank/DDBJ whole genome shotgun (WGS) entry which is preliminary data.</text>
</comment>
<evidence type="ECO:0000256" key="1">
    <source>
        <dbReference type="SAM" id="MobiDB-lite"/>
    </source>
</evidence>
<name>A0A9D4MZP8_DREPO</name>
<dbReference type="Proteomes" id="UP000828390">
    <property type="component" value="Unassembled WGS sequence"/>
</dbReference>
<organism evidence="2 3">
    <name type="scientific">Dreissena polymorpha</name>
    <name type="common">Zebra mussel</name>
    <name type="synonym">Mytilus polymorpha</name>
    <dbReference type="NCBI Taxonomy" id="45954"/>
    <lineage>
        <taxon>Eukaryota</taxon>
        <taxon>Metazoa</taxon>
        <taxon>Spiralia</taxon>
        <taxon>Lophotrochozoa</taxon>
        <taxon>Mollusca</taxon>
        <taxon>Bivalvia</taxon>
        <taxon>Autobranchia</taxon>
        <taxon>Heteroconchia</taxon>
        <taxon>Euheterodonta</taxon>
        <taxon>Imparidentia</taxon>
        <taxon>Neoheterodontei</taxon>
        <taxon>Myida</taxon>
        <taxon>Dreissenoidea</taxon>
        <taxon>Dreissenidae</taxon>
        <taxon>Dreissena</taxon>
    </lineage>
</organism>
<accession>A0A9D4MZP8</accession>
<dbReference type="AlphaFoldDB" id="A0A9D4MZP8"/>
<keyword evidence="3" id="KW-1185">Reference proteome</keyword>
<protein>
    <submittedName>
        <fullName evidence="2">Uncharacterized protein</fullName>
    </submittedName>
</protein>
<sequence length="56" mass="6047">MGLKCVPGLSRAHTGNQGKRRLSPDPIRLSPGPHGSFTDHPECYAATCTTARWTIV</sequence>
<feature type="region of interest" description="Disordered" evidence="1">
    <location>
        <begin position="1"/>
        <end position="34"/>
    </location>
</feature>
<reference evidence="2" key="2">
    <citation type="submission" date="2020-11" db="EMBL/GenBank/DDBJ databases">
        <authorList>
            <person name="McCartney M.A."/>
            <person name="Auch B."/>
            <person name="Kono T."/>
            <person name="Mallez S."/>
            <person name="Becker A."/>
            <person name="Gohl D.M."/>
            <person name="Silverstein K.A.T."/>
            <person name="Koren S."/>
            <person name="Bechman K.B."/>
            <person name="Herman A."/>
            <person name="Abrahante J.E."/>
            <person name="Garbe J."/>
        </authorList>
    </citation>
    <scope>NUCLEOTIDE SEQUENCE</scope>
    <source>
        <strain evidence="2">Duluth1</strain>
        <tissue evidence="2">Whole animal</tissue>
    </source>
</reference>
<proteinExistence type="predicted"/>
<reference evidence="2" key="1">
    <citation type="journal article" date="2019" name="bioRxiv">
        <title>The Genome of the Zebra Mussel, Dreissena polymorpha: A Resource for Invasive Species Research.</title>
        <authorList>
            <person name="McCartney M.A."/>
            <person name="Auch B."/>
            <person name="Kono T."/>
            <person name="Mallez S."/>
            <person name="Zhang Y."/>
            <person name="Obille A."/>
            <person name="Becker A."/>
            <person name="Abrahante J.E."/>
            <person name="Garbe J."/>
            <person name="Badalamenti J.P."/>
            <person name="Herman A."/>
            <person name="Mangelson H."/>
            <person name="Liachko I."/>
            <person name="Sullivan S."/>
            <person name="Sone E.D."/>
            <person name="Koren S."/>
            <person name="Silverstein K.A.T."/>
            <person name="Beckman K.B."/>
            <person name="Gohl D.M."/>
        </authorList>
    </citation>
    <scope>NUCLEOTIDE SEQUENCE</scope>
    <source>
        <strain evidence="2">Duluth1</strain>
        <tissue evidence="2">Whole animal</tissue>
    </source>
</reference>